<dbReference type="AlphaFoldDB" id="A0AAD7DB19"/>
<dbReference type="Proteomes" id="UP001221757">
    <property type="component" value="Unassembled WGS sequence"/>
</dbReference>
<accession>A0AAD7DB19</accession>
<keyword evidence="4" id="KW-1185">Reference proteome</keyword>
<feature type="transmembrane region" description="Helical" evidence="2">
    <location>
        <begin position="33"/>
        <end position="56"/>
    </location>
</feature>
<proteinExistence type="predicted"/>
<gene>
    <name evidence="3" type="ORF">B0H17DRAFT_1074521</name>
</gene>
<comment type="caution">
    <text evidence="3">The sequence shown here is derived from an EMBL/GenBank/DDBJ whole genome shotgun (WGS) entry which is preliminary data.</text>
</comment>
<keyword evidence="2" id="KW-0472">Membrane</keyword>
<keyword evidence="2" id="KW-1133">Transmembrane helix</keyword>
<evidence type="ECO:0000256" key="2">
    <source>
        <dbReference type="SAM" id="Phobius"/>
    </source>
</evidence>
<evidence type="ECO:0000256" key="1">
    <source>
        <dbReference type="SAM" id="MobiDB-lite"/>
    </source>
</evidence>
<reference evidence="3" key="1">
    <citation type="submission" date="2023-03" db="EMBL/GenBank/DDBJ databases">
        <title>Massive genome expansion in bonnet fungi (Mycena s.s.) driven by repeated elements and novel gene families across ecological guilds.</title>
        <authorList>
            <consortium name="Lawrence Berkeley National Laboratory"/>
            <person name="Harder C.B."/>
            <person name="Miyauchi S."/>
            <person name="Viragh M."/>
            <person name="Kuo A."/>
            <person name="Thoen E."/>
            <person name="Andreopoulos B."/>
            <person name="Lu D."/>
            <person name="Skrede I."/>
            <person name="Drula E."/>
            <person name="Henrissat B."/>
            <person name="Morin E."/>
            <person name="Kohler A."/>
            <person name="Barry K."/>
            <person name="LaButti K."/>
            <person name="Morin E."/>
            <person name="Salamov A."/>
            <person name="Lipzen A."/>
            <person name="Mereny Z."/>
            <person name="Hegedus B."/>
            <person name="Baldrian P."/>
            <person name="Stursova M."/>
            <person name="Weitz H."/>
            <person name="Taylor A."/>
            <person name="Grigoriev I.V."/>
            <person name="Nagy L.G."/>
            <person name="Martin F."/>
            <person name="Kauserud H."/>
        </authorList>
    </citation>
    <scope>NUCLEOTIDE SEQUENCE</scope>
    <source>
        <strain evidence="3">CBHHK067</strain>
    </source>
</reference>
<keyword evidence="2" id="KW-0812">Transmembrane</keyword>
<protein>
    <submittedName>
        <fullName evidence="3">Uncharacterized protein</fullName>
    </submittedName>
</protein>
<feature type="compositionally biased region" description="Polar residues" evidence="1">
    <location>
        <begin position="10"/>
        <end position="22"/>
    </location>
</feature>
<dbReference type="CDD" id="cd12087">
    <property type="entry name" value="TM_EGFR-like"/>
    <property type="match status" value="1"/>
</dbReference>
<name>A0AAD7DB19_MYCRO</name>
<organism evidence="3 4">
    <name type="scientific">Mycena rosella</name>
    <name type="common">Pink bonnet</name>
    <name type="synonym">Agaricus rosellus</name>
    <dbReference type="NCBI Taxonomy" id="1033263"/>
    <lineage>
        <taxon>Eukaryota</taxon>
        <taxon>Fungi</taxon>
        <taxon>Dikarya</taxon>
        <taxon>Basidiomycota</taxon>
        <taxon>Agaricomycotina</taxon>
        <taxon>Agaricomycetes</taxon>
        <taxon>Agaricomycetidae</taxon>
        <taxon>Agaricales</taxon>
        <taxon>Marasmiineae</taxon>
        <taxon>Mycenaceae</taxon>
        <taxon>Mycena</taxon>
    </lineage>
</organism>
<sequence>MPAVELADPSATSGNVLAQSSDPAHGPKPKTPMIAGSVVGGIMAIAYIIGFTIYFVKRCKRKQLNRRIAAGEAEPKDQPPPKERILIPPDPAVLLGHNRPGDVIVVDEKRHHHRQKSVPRAQANDSASHLVRADTDRISEEITVPADV</sequence>
<feature type="region of interest" description="Disordered" evidence="1">
    <location>
        <begin position="1"/>
        <end position="29"/>
    </location>
</feature>
<feature type="region of interest" description="Disordered" evidence="1">
    <location>
        <begin position="110"/>
        <end position="136"/>
    </location>
</feature>
<evidence type="ECO:0000313" key="3">
    <source>
        <dbReference type="EMBL" id="KAJ7683252.1"/>
    </source>
</evidence>
<evidence type="ECO:0000313" key="4">
    <source>
        <dbReference type="Proteomes" id="UP001221757"/>
    </source>
</evidence>
<dbReference type="EMBL" id="JARKIE010000110">
    <property type="protein sequence ID" value="KAJ7683252.1"/>
    <property type="molecule type" value="Genomic_DNA"/>
</dbReference>